<dbReference type="GO" id="GO:0030313">
    <property type="term" value="C:cell envelope"/>
    <property type="evidence" value="ECO:0007669"/>
    <property type="project" value="UniProtKB-SubCell"/>
</dbReference>
<reference evidence="7" key="1">
    <citation type="submission" date="2022-06" db="EMBL/GenBank/DDBJ databases">
        <title>Isolation of gut microbiota from human fecal samples.</title>
        <authorList>
            <person name="Pamer E.G."/>
            <person name="Barat B."/>
            <person name="Waligurski E."/>
            <person name="Medina S."/>
            <person name="Paddock L."/>
            <person name="Mostad J."/>
        </authorList>
    </citation>
    <scope>NUCLEOTIDE SEQUENCE</scope>
    <source>
        <strain evidence="7">DFI.6.22</strain>
    </source>
</reference>
<dbReference type="Proteomes" id="UP001205035">
    <property type="component" value="Unassembled WGS sequence"/>
</dbReference>
<comment type="subcellular location">
    <subcellularLocation>
        <location evidence="1">Cell envelope</location>
    </subcellularLocation>
</comment>
<dbReference type="SUPFAM" id="SSF52833">
    <property type="entry name" value="Thioredoxin-like"/>
    <property type="match status" value="1"/>
</dbReference>
<dbReference type="EMBL" id="JANGBQ010000002">
    <property type="protein sequence ID" value="MCQ5081596.1"/>
    <property type="molecule type" value="Genomic_DNA"/>
</dbReference>
<accession>A0AAJ1CCS7</accession>
<evidence type="ECO:0000256" key="3">
    <source>
        <dbReference type="ARBA" id="ARBA00023157"/>
    </source>
</evidence>
<evidence type="ECO:0000256" key="5">
    <source>
        <dbReference type="SAM" id="SignalP"/>
    </source>
</evidence>
<name>A0AAJ1CCS7_9BACT</name>
<feature type="domain" description="Thioredoxin" evidence="6">
    <location>
        <begin position="473"/>
        <end position="627"/>
    </location>
</feature>
<sequence>MRKLLTSGAVAVGMLLASCTPANRVVENPLIGAANTMTLDFPKIELSDTATVLHVDAYFRPHNWIRIDAGTYLLADGQKYMLQGSEGILPDSLFWMPDSGEASFVLKFGPLPRGTKSFDFIESDCDDCFKLYGVDLTGKKEYPRYPEGLPRALRKAPEDGPVPEPILAVGTTTVNVRLLGYRRGMVKEVAMYVNSLLNGQEEHTAAIDPESGTATLRFEQYGTVMAYVSCGPVFGMCWIAPGETLDMYIAMEAGGRAVVQRRDKECEPAPGRRLYTTGAYADLNALVDASGGSSIRMNLYSGDFADYRMSADEYTQMVVSKYESLADSIARSPVSGMMKELSLLTLQQEALGAMSNGPGLLKHNYRSRHEDWDYGKKADYEFAVFAPEHYAVLAGLFDLNNPKLLMGMSSSDYCYSIIAPHIGWANIAHATEGILADLPKVYQLPSKAENNALTQEDLDLLHSLKEPFYAEACEAMQARVRKELESVKDVRIETTPEVAVDKLFDAIVAPYKGKVVFVDFWNTWCGPCRASIKANEPLKSGELKSDDLVWIYIANETSPLVAYKTSIAKIAGKHYRLDDAQWKYLCEKFRIDGIPSYVLVDRDGSYELRNDFRDHDLMKKTLKGMLE</sequence>
<keyword evidence="2" id="KW-0201">Cytochrome c-type biogenesis</keyword>
<dbReference type="AlphaFoldDB" id="A0AAJ1CCS7"/>
<dbReference type="Gene3D" id="3.40.30.10">
    <property type="entry name" value="Glutaredoxin"/>
    <property type="match status" value="1"/>
</dbReference>
<feature type="chain" id="PRO_5042582374" evidence="5">
    <location>
        <begin position="25"/>
        <end position="627"/>
    </location>
</feature>
<dbReference type="InterPro" id="IPR013766">
    <property type="entry name" value="Thioredoxin_domain"/>
</dbReference>
<organism evidence="7 8">
    <name type="scientific">Alistipes onderdonkii</name>
    <dbReference type="NCBI Taxonomy" id="328813"/>
    <lineage>
        <taxon>Bacteria</taxon>
        <taxon>Pseudomonadati</taxon>
        <taxon>Bacteroidota</taxon>
        <taxon>Bacteroidia</taxon>
        <taxon>Bacteroidales</taxon>
        <taxon>Rikenellaceae</taxon>
        <taxon>Alistipes</taxon>
    </lineage>
</organism>
<evidence type="ECO:0000256" key="2">
    <source>
        <dbReference type="ARBA" id="ARBA00022748"/>
    </source>
</evidence>
<evidence type="ECO:0000256" key="4">
    <source>
        <dbReference type="ARBA" id="ARBA00023284"/>
    </source>
</evidence>
<dbReference type="Pfam" id="PF13905">
    <property type="entry name" value="Thioredoxin_8"/>
    <property type="match status" value="1"/>
</dbReference>
<dbReference type="PANTHER" id="PTHR42852">
    <property type="entry name" value="THIOL:DISULFIDE INTERCHANGE PROTEIN DSBE"/>
    <property type="match status" value="1"/>
</dbReference>
<protein>
    <submittedName>
        <fullName evidence="7">Thioredoxin-like domain-containing protein</fullName>
    </submittedName>
</protein>
<feature type="signal peptide" evidence="5">
    <location>
        <begin position="1"/>
        <end position="24"/>
    </location>
</feature>
<dbReference type="PANTHER" id="PTHR42852:SF6">
    <property type="entry name" value="THIOL:DISULFIDE INTERCHANGE PROTEIN DSBE"/>
    <property type="match status" value="1"/>
</dbReference>
<keyword evidence="5" id="KW-0732">Signal</keyword>
<dbReference type="CDD" id="cd02966">
    <property type="entry name" value="TlpA_like_family"/>
    <property type="match status" value="1"/>
</dbReference>
<comment type="caution">
    <text evidence="7">The sequence shown here is derived from an EMBL/GenBank/DDBJ whole genome shotgun (WGS) entry which is preliminary data.</text>
</comment>
<dbReference type="PROSITE" id="PS51352">
    <property type="entry name" value="THIOREDOXIN_2"/>
    <property type="match status" value="1"/>
</dbReference>
<dbReference type="InterPro" id="IPR036249">
    <property type="entry name" value="Thioredoxin-like_sf"/>
</dbReference>
<keyword evidence="4" id="KW-0676">Redox-active center</keyword>
<evidence type="ECO:0000256" key="1">
    <source>
        <dbReference type="ARBA" id="ARBA00004196"/>
    </source>
</evidence>
<dbReference type="InterPro" id="IPR012336">
    <property type="entry name" value="Thioredoxin-like_fold"/>
</dbReference>
<evidence type="ECO:0000313" key="8">
    <source>
        <dbReference type="Proteomes" id="UP001205035"/>
    </source>
</evidence>
<evidence type="ECO:0000313" key="7">
    <source>
        <dbReference type="EMBL" id="MCQ5081596.1"/>
    </source>
</evidence>
<dbReference type="RefSeq" id="WP_195665209.1">
    <property type="nucleotide sequence ID" value="NZ_DAWDUM010000003.1"/>
</dbReference>
<dbReference type="InterPro" id="IPR050553">
    <property type="entry name" value="Thioredoxin_ResA/DsbE_sf"/>
</dbReference>
<proteinExistence type="predicted"/>
<keyword evidence="3" id="KW-1015">Disulfide bond</keyword>
<dbReference type="GO" id="GO:0017004">
    <property type="term" value="P:cytochrome complex assembly"/>
    <property type="evidence" value="ECO:0007669"/>
    <property type="project" value="UniProtKB-KW"/>
</dbReference>
<dbReference type="PROSITE" id="PS51257">
    <property type="entry name" value="PROKAR_LIPOPROTEIN"/>
    <property type="match status" value="1"/>
</dbReference>
<gene>
    <name evidence="7" type="ORF">NE651_01655</name>
</gene>
<evidence type="ECO:0000259" key="6">
    <source>
        <dbReference type="PROSITE" id="PS51352"/>
    </source>
</evidence>